<proteinExistence type="predicted"/>
<accession>A0A915I4E7</accession>
<keyword evidence="1" id="KW-1185">Reference proteome</keyword>
<protein>
    <submittedName>
        <fullName evidence="2">Transmembrane protein</fullName>
    </submittedName>
</protein>
<dbReference type="Proteomes" id="UP000887565">
    <property type="component" value="Unplaced"/>
</dbReference>
<reference evidence="2" key="1">
    <citation type="submission" date="2022-11" db="UniProtKB">
        <authorList>
            <consortium name="WormBaseParasite"/>
        </authorList>
    </citation>
    <scope>IDENTIFICATION</scope>
</reference>
<sequence>MNNTQRKREKKKNITFNTENRILLGSHSNKVGSCQISPPAVRTYRFGACCCGPFDVPACAAFGVAAAAVFFIISGNGSDEVLVTDDVKAGLKSKNE</sequence>
<evidence type="ECO:0000313" key="2">
    <source>
        <dbReference type="WBParaSite" id="nRc.2.0.1.t09012-RA"/>
    </source>
</evidence>
<organism evidence="1 2">
    <name type="scientific">Romanomermis culicivorax</name>
    <name type="common">Nematode worm</name>
    <dbReference type="NCBI Taxonomy" id="13658"/>
    <lineage>
        <taxon>Eukaryota</taxon>
        <taxon>Metazoa</taxon>
        <taxon>Ecdysozoa</taxon>
        <taxon>Nematoda</taxon>
        <taxon>Enoplea</taxon>
        <taxon>Dorylaimia</taxon>
        <taxon>Mermithida</taxon>
        <taxon>Mermithoidea</taxon>
        <taxon>Mermithidae</taxon>
        <taxon>Romanomermis</taxon>
    </lineage>
</organism>
<evidence type="ECO:0000313" key="1">
    <source>
        <dbReference type="Proteomes" id="UP000887565"/>
    </source>
</evidence>
<dbReference type="AlphaFoldDB" id="A0A915I4E7"/>
<name>A0A915I4E7_ROMCU</name>
<dbReference type="WBParaSite" id="nRc.2.0.1.t09012-RA">
    <property type="protein sequence ID" value="nRc.2.0.1.t09012-RA"/>
    <property type="gene ID" value="nRc.2.0.1.g09012"/>
</dbReference>